<sequence>MAEILFYNTHLAKDYDKFKEICETNDVKIIEVKEDQVDHYVGYLLGLEGFSDEKKTDIDEKANIDFDFILFSNFDNEKMFRVMDELRESKANVQHKAGTTQNNISWSLRELLIENDKEARTMGLIHKINAQLEKASNLKEKYGEDAKTKALIGEIQGFFQDSSIFDIDKAKDYYLKLMDENLRVEKENNF</sequence>
<comment type="caution">
    <text evidence="1">The sequence shown here is derived from an EMBL/GenBank/DDBJ whole genome shotgun (WGS) entry which is preliminary data.</text>
</comment>
<gene>
    <name evidence="1" type="ORF">LDJ82_06875</name>
</gene>
<evidence type="ECO:0000313" key="2">
    <source>
        <dbReference type="Proteomes" id="UP001198374"/>
    </source>
</evidence>
<keyword evidence="2" id="KW-1185">Reference proteome</keyword>
<organism evidence="1 2">
    <name type="scientific">Anaerococcus degeneri</name>
    <dbReference type="NCBI Taxonomy" id="361500"/>
    <lineage>
        <taxon>Bacteria</taxon>
        <taxon>Bacillati</taxon>
        <taxon>Bacillota</taxon>
        <taxon>Tissierellia</taxon>
        <taxon>Tissierellales</taxon>
        <taxon>Peptoniphilaceae</taxon>
        <taxon>Anaerococcus</taxon>
    </lineage>
</organism>
<dbReference type="RefSeq" id="WP_209774695.1">
    <property type="nucleotide sequence ID" value="NZ_JAGGLO010000008.1"/>
</dbReference>
<dbReference type="Proteomes" id="UP001198374">
    <property type="component" value="Unassembled WGS sequence"/>
</dbReference>
<evidence type="ECO:0000313" key="1">
    <source>
        <dbReference type="EMBL" id="MCA2096609.1"/>
    </source>
</evidence>
<reference evidence="2" key="1">
    <citation type="submission" date="2023-07" db="EMBL/GenBank/DDBJ databases">
        <title>FDA dAtabase for Regulatory Grade micrObial Sequences (FDA-ARGOS): Supporting development and validation of Infectious Disease Dx tests.</title>
        <authorList>
            <person name="Sproer C."/>
            <person name="Gronow S."/>
            <person name="Severitt S."/>
            <person name="Schroder I."/>
            <person name="Tallon L."/>
            <person name="Sadzewicz L."/>
            <person name="Zhao X."/>
            <person name="Boylan J."/>
            <person name="Ott S."/>
            <person name="Bowen H."/>
            <person name="Vavikolanu K."/>
            <person name="Hazen T."/>
            <person name="Aluvathingal J."/>
            <person name="Nadendla S."/>
            <person name="Lowell S."/>
            <person name="Myers T."/>
            <person name="Yan Y."/>
        </authorList>
    </citation>
    <scope>NUCLEOTIDE SEQUENCE [LARGE SCALE GENOMIC DNA]</scope>
    <source>
        <strain evidence="2">FDAARGOS_1538</strain>
    </source>
</reference>
<proteinExistence type="predicted"/>
<accession>A0ABS7YY14</accession>
<dbReference type="InterPro" id="IPR016621">
    <property type="entry name" value="UCP014543"/>
</dbReference>
<dbReference type="Pfam" id="PF12646">
    <property type="entry name" value="DUF3783"/>
    <property type="match status" value="1"/>
</dbReference>
<dbReference type="EMBL" id="JAIWIY010000001">
    <property type="protein sequence ID" value="MCA2096609.1"/>
    <property type="molecule type" value="Genomic_DNA"/>
</dbReference>
<name>A0ABS7YY14_9FIRM</name>
<protein>
    <submittedName>
        <fullName evidence="1">DUF3783 domain-containing protein</fullName>
    </submittedName>
</protein>